<evidence type="ECO:0000313" key="3">
    <source>
        <dbReference type="Proteomes" id="UP000799324"/>
    </source>
</evidence>
<proteinExistence type="predicted"/>
<dbReference type="OrthoDB" id="3785702at2759"/>
<dbReference type="Proteomes" id="UP000799324">
    <property type="component" value="Unassembled WGS sequence"/>
</dbReference>
<accession>A0A6A6T5K4</accession>
<feature type="compositionally biased region" description="Basic and acidic residues" evidence="1">
    <location>
        <begin position="101"/>
        <end position="111"/>
    </location>
</feature>
<feature type="region of interest" description="Disordered" evidence="1">
    <location>
        <begin position="1"/>
        <end position="111"/>
    </location>
</feature>
<feature type="compositionally biased region" description="Low complexity" evidence="1">
    <location>
        <begin position="82"/>
        <end position="95"/>
    </location>
</feature>
<reference evidence="2" key="1">
    <citation type="journal article" date="2020" name="Stud. Mycol.">
        <title>101 Dothideomycetes genomes: a test case for predicting lifestyles and emergence of pathogens.</title>
        <authorList>
            <person name="Haridas S."/>
            <person name="Albert R."/>
            <person name="Binder M."/>
            <person name="Bloem J."/>
            <person name="Labutti K."/>
            <person name="Salamov A."/>
            <person name="Andreopoulos B."/>
            <person name="Baker S."/>
            <person name="Barry K."/>
            <person name="Bills G."/>
            <person name="Bluhm B."/>
            <person name="Cannon C."/>
            <person name="Castanera R."/>
            <person name="Culley D."/>
            <person name="Daum C."/>
            <person name="Ezra D."/>
            <person name="Gonzalez J."/>
            <person name="Henrissat B."/>
            <person name="Kuo A."/>
            <person name="Liang C."/>
            <person name="Lipzen A."/>
            <person name="Lutzoni F."/>
            <person name="Magnuson J."/>
            <person name="Mondo S."/>
            <person name="Nolan M."/>
            <person name="Ohm R."/>
            <person name="Pangilinan J."/>
            <person name="Park H.-J."/>
            <person name="Ramirez L."/>
            <person name="Alfaro M."/>
            <person name="Sun H."/>
            <person name="Tritt A."/>
            <person name="Yoshinaga Y."/>
            <person name="Zwiers L.-H."/>
            <person name="Turgeon B."/>
            <person name="Goodwin S."/>
            <person name="Spatafora J."/>
            <person name="Crous P."/>
            <person name="Grigoriev I."/>
        </authorList>
    </citation>
    <scope>NUCLEOTIDE SEQUENCE</scope>
    <source>
        <strain evidence="2">CBS 122681</strain>
    </source>
</reference>
<dbReference type="EMBL" id="MU004351">
    <property type="protein sequence ID" value="KAF2655305.1"/>
    <property type="molecule type" value="Genomic_DNA"/>
</dbReference>
<feature type="region of interest" description="Disordered" evidence="1">
    <location>
        <begin position="366"/>
        <end position="390"/>
    </location>
</feature>
<evidence type="ECO:0000313" key="2">
    <source>
        <dbReference type="EMBL" id="KAF2655305.1"/>
    </source>
</evidence>
<organism evidence="2 3">
    <name type="scientific">Lophiostoma macrostomum CBS 122681</name>
    <dbReference type="NCBI Taxonomy" id="1314788"/>
    <lineage>
        <taxon>Eukaryota</taxon>
        <taxon>Fungi</taxon>
        <taxon>Dikarya</taxon>
        <taxon>Ascomycota</taxon>
        <taxon>Pezizomycotina</taxon>
        <taxon>Dothideomycetes</taxon>
        <taxon>Pleosporomycetidae</taxon>
        <taxon>Pleosporales</taxon>
        <taxon>Lophiostomataceae</taxon>
        <taxon>Lophiostoma</taxon>
    </lineage>
</organism>
<feature type="compositionally biased region" description="Basic and acidic residues" evidence="1">
    <location>
        <begin position="8"/>
        <end position="22"/>
    </location>
</feature>
<feature type="compositionally biased region" description="Low complexity" evidence="1">
    <location>
        <begin position="374"/>
        <end position="390"/>
    </location>
</feature>
<name>A0A6A6T5K4_9PLEO</name>
<dbReference type="AlphaFoldDB" id="A0A6A6T5K4"/>
<feature type="compositionally biased region" description="Basic and acidic residues" evidence="1">
    <location>
        <begin position="50"/>
        <end position="59"/>
    </location>
</feature>
<evidence type="ECO:0000256" key="1">
    <source>
        <dbReference type="SAM" id="MobiDB-lite"/>
    </source>
</evidence>
<sequence>MLQQPVPRRTDASATDRIHEPRLTGLHSLPKAAPPDGIFSLKDGYQVDEPSSRESRDVIEEFPIPESSPTTSRPDSPFTAFRRSSIPSTATSASIFGGENAPERKSTEGLRRPSILSRFRSRSVSESYTRPHRLSIQPLDFQFPTEEPEKHFIDPIGMVIPGVCNRRRCSHPLSHFVTNWRLCEPVEYTTALADHGITHNDHDRLLAALVNFLETLPPEHMRKPKGTRLFSSRWWSKRRMKTTDEEPSVSAHQVGTDRRLSVHDLLESSDHFHQTEYQAARLNKLLAEITFNLRARGLPVMICIASFSLFVPNRISEALVQILHVPFESPNPSSSTVDAKPEQRLSFVDPSSRLIKTQELKDHNILVSRRRLSHQSGNSSNPDSSSTSQGVVFHHHQLHLRDKTRPWPLWPNAIPTRKRGLMEGHAERYGVDPYFRAWMRANINSRTTSTSYAQYMIEKEDNPFVNTRLEYVNSPPNTVLLWNFLTKGYTKWKAEYPGTTNRSRYEHNVRLECRKTVEHGSRLRIARFSFRNPLYPPYTPEMSALGLTESKYNRIISHIESIRRKFDEDGNKCAPYLKQMYRQSAEEAVW</sequence>
<protein>
    <submittedName>
        <fullName evidence="2">Uncharacterized protein</fullName>
    </submittedName>
</protein>
<keyword evidence="3" id="KW-1185">Reference proteome</keyword>
<gene>
    <name evidence="2" type="ORF">K491DRAFT_693050</name>
</gene>